<accession>A0A0A9E4N3</accession>
<organism evidence="1">
    <name type="scientific">Arundo donax</name>
    <name type="common">Giant reed</name>
    <name type="synonym">Donax arundinaceus</name>
    <dbReference type="NCBI Taxonomy" id="35708"/>
    <lineage>
        <taxon>Eukaryota</taxon>
        <taxon>Viridiplantae</taxon>
        <taxon>Streptophyta</taxon>
        <taxon>Embryophyta</taxon>
        <taxon>Tracheophyta</taxon>
        <taxon>Spermatophyta</taxon>
        <taxon>Magnoliopsida</taxon>
        <taxon>Liliopsida</taxon>
        <taxon>Poales</taxon>
        <taxon>Poaceae</taxon>
        <taxon>PACMAD clade</taxon>
        <taxon>Arundinoideae</taxon>
        <taxon>Arundineae</taxon>
        <taxon>Arundo</taxon>
    </lineage>
</organism>
<dbReference type="AlphaFoldDB" id="A0A0A9E4N3"/>
<reference evidence="1" key="1">
    <citation type="submission" date="2014-09" db="EMBL/GenBank/DDBJ databases">
        <authorList>
            <person name="Magalhaes I.L.F."/>
            <person name="Oliveira U."/>
            <person name="Santos F.R."/>
            <person name="Vidigal T.H.D.A."/>
            <person name="Brescovit A.D."/>
            <person name="Santos A.J."/>
        </authorList>
    </citation>
    <scope>NUCLEOTIDE SEQUENCE</scope>
    <source>
        <tissue evidence="1">Shoot tissue taken approximately 20 cm above the soil surface</tissue>
    </source>
</reference>
<proteinExistence type="predicted"/>
<reference evidence="1" key="2">
    <citation type="journal article" date="2015" name="Data Brief">
        <title>Shoot transcriptome of the giant reed, Arundo donax.</title>
        <authorList>
            <person name="Barrero R.A."/>
            <person name="Guerrero F.D."/>
            <person name="Moolhuijzen P."/>
            <person name="Goolsby J.A."/>
            <person name="Tidwell J."/>
            <person name="Bellgard S.E."/>
            <person name="Bellgard M.I."/>
        </authorList>
    </citation>
    <scope>NUCLEOTIDE SEQUENCE</scope>
    <source>
        <tissue evidence="1">Shoot tissue taken approximately 20 cm above the soil surface</tissue>
    </source>
</reference>
<sequence>MLLSSELDTMMSCFAWNITQDTLFMWPLKVSTSHAFVSFILHSFT</sequence>
<protein>
    <submittedName>
        <fullName evidence="1">Uncharacterized protein</fullName>
    </submittedName>
</protein>
<name>A0A0A9E4N3_ARUDO</name>
<dbReference type="EMBL" id="GBRH01206953">
    <property type="protein sequence ID" value="JAD90942.1"/>
    <property type="molecule type" value="Transcribed_RNA"/>
</dbReference>
<evidence type="ECO:0000313" key="1">
    <source>
        <dbReference type="EMBL" id="JAD90942.1"/>
    </source>
</evidence>